<keyword evidence="6 9" id="KW-0378">Hydrolase</keyword>
<dbReference type="SUPFAM" id="SSF56655">
    <property type="entry name" value="Carbohydrate phosphatase"/>
    <property type="match status" value="1"/>
</dbReference>
<dbReference type="GO" id="GO:0008441">
    <property type="term" value="F:3'(2'),5'-bisphosphate nucleotidase activity"/>
    <property type="evidence" value="ECO:0007669"/>
    <property type="project" value="UniProtKB-EC"/>
</dbReference>
<evidence type="ECO:0000256" key="6">
    <source>
        <dbReference type="ARBA" id="ARBA00022801"/>
    </source>
</evidence>
<proteinExistence type="inferred from homology"/>
<dbReference type="InterPro" id="IPR020550">
    <property type="entry name" value="Inositol_monophosphatase_CS"/>
</dbReference>
<reference evidence="10 11" key="1">
    <citation type="submission" date="2024-02" db="EMBL/GenBank/DDBJ databases">
        <title>Bacteria isolated from the canopy kelp, Nereocystis luetkeana.</title>
        <authorList>
            <person name="Pfister C.A."/>
            <person name="Younker I.T."/>
            <person name="Light S.H."/>
        </authorList>
    </citation>
    <scope>NUCLEOTIDE SEQUENCE [LARGE SCALE GENOMIC DNA]</scope>
    <source>
        <strain evidence="10 11">TI.5.07</strain>
    </source>
</reference>
<keyword evidence="3 9" id="KW-1003">Cell membrane</keyword>
<feature type="binding site" evidence="9">
    <location>
        <position position="218"/>
    </location>
    <ligand>
        <name>Mg(2+)</name>
        <dbReference type="ChEBI" id="CHEBI:18420"/>
        <label>2</label>
    </ligand>
</feature>
<comment type="subcellular location">
    <subcellularLocation>
        <location evidence="9">Cell inner membrane</location>
        <topology evidence="9">Peripheral membrane protein</topology>
        <orientation evidence="9">Cytoplasmic side</orientation>
    </subcellularLocation>
</comment>
<gene>
    <name evidence="9 10" type="primary">cysQ</name>
    <name evidence="10" type="ORF">V6243_16770</name>
</gene>
<evidence type="ECO:0000256" key="7">
    <source>
        <dbReference type="ARBA" id="ARBA00022842"/>
    </source>
</evidence>
<dbReference type="RefSeq" id="WP_077374657.1">
    <property type="nucleotide sequence ID" value="NZ_CP047970.1"/>
</dbReference>
<dbReference type="InterPro" id="IPR000760">
    <property type="entry name" value="Inositol_monophosphatase-like"/>
</dbReference>
<dbReference type="Gene3D" id="3.30.540.10">
    <property type="entry name" value="Fructose-1,6-Bisphosphatase, subunit A, domain 1"/>
    <property type="match status" value="1"/>
</dbReference>
<dbReference type="InterPro" id="IPR050725">
    <property type="entry name" value="CysQ/Inositol_MonoPase"/>
</dbReference>
<evidence type="ECO:0000256" key="2">
    <source>
        <dbReference type="ARBA" id="ARBA00005289"/>
    </source>
</evidence>
<evidence type="ECO:0000256" key="3">
    <source>
        <dbReference type="ARBA" id="ARBA00022475"/>
    </source>
</evidence>
<dbReference type="PROSITE" id="PS00630">
    <property type="entry name" value="IMP_2"/>
    <property type="match status" value="1"/>
</dbReference>
<dbReference type="CDD" id="cd01638">
    <property type="entry name" value="CysQ"/>
    <property type="match status" value="1"/>
</dbReference>
<evidence type="ECO:0000256" key="9">
    <source>
        <dbReference type="HAMAP-Rule" id="MF_02095"/>
    </source>
</evidence>
<evidence type="ECO:0000256" key="4">
    <source>
        <dbReference type="ARBA" id="ARBA00022519"/>
    </source>
</evidence>
<keyword evidence="11" id="KW-1185">Reference proteome</keyword>
<comment type="similarity">
    <text evidence="2 9">Belongs to the inositol monophosphatase superfamily. CysQ family.</text>
</comment>
<keyword evidence="7 9" id="KW-0460">Magnesium</keyword>
<comment type="function">
    <text evidence="9">Converts adenosine-3',5'-bisphosphate (PAP) to AMP.</text>
</comment>
<feature type="binding site" evidence="9">
    <location>
        <position position="94"/>
    </location>
    <ligand>
        <name>Mg(2+)</name>
        <dbReference type="ChEBI" id="CHEBI:18420"/>
        <label>2</label>
    </ligand>
</feature>
<dbReference type="NCBIfam" id="TIGR01331">
    <property type="entry name" value="bisphos_cysQ"/>
    <property type="match status" value="1"/>
</dbReference>
<evidence type="ECO:0000313" key="11">
    <source>
        <dbReference type="Proteomes" id="UP001378242"/>
    </source>
</evidence>
<dbReference type="PRINTS" id="PR00377">
    <property type="entry name" value="IMPHPHTASES"/>
</dbReference>
<feature type="binding site" evidence="9">
    <location>
        <begin position="96"/>
        <end position="99"/>
    </location>
    <ligand>
        <name>substrate</name>
    </ligand>
</feature>
<dbReference type="PANTHER" id="PTHR43028:SF5">
    <property type="entry name" value="3'(2'),5'-BISPHOSPHATE NUCLEOTIDASE 1"/>
    <property type="match status" value="1"/>
</dbReference>
<feature type="binding site" evidence="9">
    <location>
        <position position="74"/>
    </location>
    <ligand>
        <name>substrate</name>
    </ligand>
</feature>
<comment type="catalytic activity">
    <reaction evidence="1 9">
        <text>adenosine 3',5'-bisphosphate + H2O = AMP + phosphate</text>
        <dbReference type="Rhea" id="RHEA:10040"/>
        <dbReference type="ChEBI" id="CHEBI:15377"/>
        <dbReference type="ChEBI" id="CHEBI:43474"/>
        <dbReference type="ChEBI" id="CHEBI:58343"/>
        <dbReference type="ChEBI" id="CHEBI:456215"/>
        <dbReference type="EC" id="3.1.3.7"/>
    </reaction>
</comment>
<comment type="cofactor">
    <cofactor evidence="9">
        <name>Mg(2+)</name>
        <dbReference type="ChEBI" id="CHEBI:18420"/>
    </cofactor>
</comment>
<accession>A0ABU9GK20</accession>
<dbReference type="InterPro" id="IPR020583">
    <property type="entry name" value="Inositol_monoP_metal-BS"/>
</dbReference>
<keyword evidence="5 9" id="KW-0479">Metal-binding</keyword>
<keyword evidence="4 9" id="KW-0997">Cell inner membrane</keyword>
<organism evidence="10 11">
    <name type="scientific">Cobetia marina</name>
    <name type="common">Deleya marina</name>
    <dbReference type="NCBI Taxonomy" id="28258"/>
    <lineage>
        <taxon>Bacteria</taxon>
        <taxon>Pseudomonadati</taxon>
        <taxon>Pseudomonadota</taxon>
        <taxon>Gammaproteobacteria</taxon>
        <taxon>Oceanospirillales</taxon>
        <taxon>Halomonadaceae</taxon>
        <taxon>Cobetia</taxon>
    </lineage>
</organism>
<feature type="binding site" evidence="9">
    <location>
        <position position="218"/>
    </location>
    <ligand>
        <name>substrate</name>
    </ligand>
</feature>
<dbReference type="Pfam" id="PF00459">
    <property type="entry name" value="Inositol_P"/>
    <property type="match status" value="1"/>
</dbReference>
<dbReference type="HAMAP" id="MF_02095">
    <property type="entry name" value="CysQ"/>
    <property type="match status" value="1"/>
</dbReference>
<keyword evidence="8 9" id="KW-0472">Membrane</keyword>
<protein>
    <recommendedName>
        <fullName evidence="9">3'(2'),5'-bisphosphate nucleotidase CysQ</fullName>
        <ecNumber evidence="9">3.1.3.7</ecNumber>
    </recommendedName>
    <alternativeName>
        <fullName evidence="9">3'(2'),5-bisphosphonucleoside 3'(2')-phosphohydrolase</fullName>
    </alternativeName>
    <alternativeName>
        <fullName evidence="9">3'-phosphoadenosine 5'-phosphate phosphatase</fullName>
        <shortName evidence="9">PAP phosphatase</shortName>
    </alternativeName>
</protein>
<dbReference type="EMBL" id="JBAKAP010000025">
    <property type="protein sequence ID" value="MEL0618482.1"/>
    <property type="molecule type" value="Genomic_DNA"/>
</dbReference>
<feature type="binding site" evidence="9">
    <location>
        <position position="97"/>
    </location>
    <ligand>
        <name>Mg(2+)</name>
        <dbReference type="ChEBI" id="CHEBI:18420"/>
        <label>2</label>
    </ligand>
</feature>
<evidence type="ECO:0000256" key="8">
    <source>
        <dbReference type="ARBA" id="ARBA00023136"/>
    </source>
</evidence>
<comment type="caution">
    <text evidence="10">The sequence shown here is derived from an EMBL/GenBank/DDBJ whole genome shotgun (WGS) entry which is preliminary data.</text>
</comment>
<evidence type="ECO:0000256" key="1">
    <source>
        <dbReference type="ARBA" id="ARBA00001625"/>
    </source>
</evidence>
<evidence type="ECO:0000256" key="5">
    <source>
        <dbReference type="ARBA" id="ARBA00022723"/>
    </source>
</evidence>
<dbReference type="PROSITE" id="PS00629">
    <property type="entry name" value="IMP_1"/>
    <property type="match status" value="1"/>
</dbReference>
<evidence type="ECO:0000313" key="10">
    <source>
        <dbReference type="EMBL" id="MEL0618482.1"/>
    </source>
</evidence>
<dbReference type="Proteomes" id="UP001378242">
    <property type="component" value="Unassembled WGS sequence"/>
</dbReference>
<dbReference type="InterPro" id="IPR006240">
    <property type="entry name" value="CysQ"/>
</dbReference>
<dbReference type="Gene3D" id="3.40.190.80">
    <property type="match status" value="1"/>
</dbReference>
<name>A0ABU9GK20_COBMA</name>
<feature type="binding site" evidence="9">
    <location>
        <position position="94"/>
    </location>
    <ligand>
        <name>Mg(2+)</name>
        <dbReference type="ChEBI" id="CHEBI:18420"/>
        <label>1</label>
    </ligand>
</feature>
<feature type="binding site" evidence="9">
    <location>
        <position position="74"/>
    </location>
    <ligand>
        <name>Mg(2+)</name>
        <dbReference type="ChEBI" id="CHEBI:18420"/>
        <label>1</label>
    </ligand>
</feature>
<dbReference type="PANTHER" id="PTHR43028">
    <property type="entry name" value="3'(2'),5'-BISPHOSPHATE NUCLEOTIDASE 1"/>
    <property type="match status" value="1"/>
</dbReference>
<dbReference type="EC" id="3.1.3.7" evidence="9"/>
<feature type="binding site" evidence="9">
    <location>
        <position position="96"/>
    </location>
    <ligand>
        <name>Mg(2+)</name>
        <dbReference type="ChEBI" id="CHEBI:18420"/>
        <label>1</label>
    </ligand>
</feature>
<sequence>MNQSDVTPDLELLTAIETLCREAGQAILAVAQGGDLETRAKADDSPVTAADLAAHRVLVEGLARLTPQIPVLSEESDKADIVARRDWQTFWLVDPLDGTREFVNGSGEYTVNVALIQGTRSVLGVVDAPVLRATWSGLDGVGAFREDANGRTAIRVSPEPEVLRVVASKSHLDAQTAALIERLTPVETVSCGSSLKFCRIAEGDADLYPRYAPTCEWDTAAAQAVLEAAGGCVFDAQSLTDGQPDVLRYNARDTLRNPFFIACGQSDGRWRQVLEC</sequence>